<dbReference type="GO" id="GO:0009254">
    <property type="term" value="P:peptidoglycan turnover"/>
    <property type="evidence" value="ECO:0007669"/>
    <property type="project" value="UniProtKB-UniRule"/>
</dbReference>
<keyword evidence="3" id="KW-1185">Reference proteome</keyword>
<protein>
    <recommendedName>
        <fullName evidence="1">Anhydro-N-acetylmuramic acid kinase</fullName>
        <ecNumber evidence="1">2.7.1.170</ecNumber>
    </recommendedName>
    <alternativeName>
        <fullName evidence="1">AnhMurNAc kinase</fullName>
    </alternativeName>
</protein>
<keyword evidence="1" id="KW-0119">Carbohydrate metabolism</keyword>
<dbReference type="InterPro" id="IPR043129">
    <property type="entry name" value="ATPase_NBD"/>
</dbReference>
<keyword evidence="1" id="KW-0067">ATP-binding</keyword>
<organism evidence="2 3">
    <name type="scientific">Suttonella ornithocola</name>
    <dbReference type="NCBI Taxonomy" id="279832"/>
    <lineage>
        <taxon>Bacteria</taxon>
        <taxon>Pseudomonadati</taxon>
        <taxon>Pseudomonadota</taxon>
        <taxon>Gammaproteobacteria</taxon>
        <taxon>Cardiobacteriales</taxon>
        <taxon>Cardiobacteriaceae</taxon>
        <taxon>Suttonella</taxon>
    </lineage>
</organism>
<dbReference type="PANTHER" id="PTHR30605">
    <property type="entry name" value="ANHYDRO-N-ACETYLMURAMIC ACID KINASE"/>
    <property type="match status" value="1"/>
</dbReference>
<dbReference type="EMBL" id="UHIC01000001">
    <property type="protein sequence ID" value="SUO96227.1"/>
    <property type="molecule type" value="Genomic_DNA"/>
</dbReference>
<comment type="pathway">
    <text evidence="1">Cell wall biogenesis; peptidoglycan recycling.</text>
</comment>
<comment type="similarity">
    <text evidence="1">Belongs to the anhydro-N-acetylmuramic acid kinase family.</text>
</comment>
<name>A0A380MXR2_9GAMM</name>
<comment type="function">
    <text evidence="1">Catalyzes the specific phosphorylation of 1,6-anhydro-N-acetylmuramic acid (anhMurNAc) with the simultaneous cleavage of the 1,6-anhydro ring, generating MurNAc-6-P. Is required for the utilization of anhMurNAc either imported from the medium or derived from its own cell wall murein, and thus plays a role in cell wall recycling.</text>
</comment>
<dbReference type="EC" id="2.7.1.170" evidence="1"/>
<keyword evidence="1 2" id="KW-0418">Kinase</keyword>
<dbReference type="GO" id="GO:0016773">
    <property type="term" value="F:phosphotransferase activity, alcohol group as acceptor"/>
    <property type="evidence" value="ECO:0007669"/>
    <property type="project" value="UniProtKB-UniRule"/>
</dbReference>
<dbReference type="SUPFAM" id="SSF53067">
    <property type="entry name" value="Actin-like ATPase domain"/>
    <property type="match status" value="1"/>
</dbReference>
<dbReference type="UniPathway" id="UPA00544"/>
<dbReference type="Gene3D" id="3.30.420.40">
    <property type="match status" value="2"/>
</dbReference>
<sequence length="375" mass="41473">MIDIPTSYYIGLMSGTSLDAVDAALVSFDQLSHPTLHATYATPFPLELKEKILTLIATPTIHLQQYGELDRTLGILFADAVNNLLNHTSINQSNIKAVGSHGQTLWHQPDGEQPFTLQIGDPHYIATRCGIDVIADFRRKDIALGGQGAPLVPAFHQAIFTHSDKTTVVLNIGGIANITVLRPNKATLGYDTGPGNMLIDAWMQKHCQQPYDKNALFAQQGHIHSDLLAQLKTDAYLHRPAPKSTGREHYHLQWLEAQLAQFPSIYPADVQRTLLEFTAQTATDAIKQHQENNKENRLIICGGGSHNPLLMQRITELLPAWKVKTSDDYGINSDYLEAIAFAWLAYRHIQQLSGNLPEVTGAHRCTILGAHYPAS</sequence>
<dbReference type="OrthoDB" id="9763949at2"/>
<gene>
    <name evidence="1 2" type="primary">anmK</name>
    <name evidence="2" type="ORF">NCTC13337_01758</name>
</gene>
<dbReference type="InterPro" id="IPR005338">
    <property type="entry name" value="Anhydro_N_Ac-Mur_kinase"/>
</dbReference>
<feature type="binding site" evidence="1">
    <location>
        <begin position="15"/>
        <end position="22"/>
    </location>
    <ligand>
        <name>ATP</name>
        <dbReference type="ChEBI" id="CHEBI:30616"/>
    </ligand>
</feature>
<dbReference type="GO" id="GO:0016301">
    <property type="term" value="F:kinase activity"/>
    <property type="evidence" value="ECO:0007669"/>
    <property type="project" value="UniProtKB-KW"/>
</dbReference>
<dbReference type="AlphaFoldDB" id="A0A380MXR2"/>
<evidence type="ECO:0000256" key="1">
    <source>
        <dbReference type="HAMAP-Rule" id="MF_01270"/>
    </source>
</evidence>
<keyword evidence="1" id="KW-0547">Nucleotide-binding</keyword>
<dbReference type="GO" id="GO:0097175">
    <property type="term" value="P:1,6-anhydro-N-acetyl-beta-muramic acid catabolic process"/>
    <property type="evidence" value="ECO:0007669"/>
    <property type="project" value="UniProtKB-UniRule"/>
</dbReference>
<comment type="catalytic activity">
    <reaction evidence="1">
        <text>1,6-anhydro-N-acetyl-beta-muramate + ATP + H2O = N-acetyl-D-muramate 6-phosphate + ADP + H(+)</text>
        <dbReference type="Rhea" id="RHEA:24952"/>
        <dbReference type="ChEBI" id="CHEBI:15377"/>
        <dbReference type="ChEBI" id="CHEBI:15378"/>
        <dbReference type="ChEBI" id="CHEBI:30616"/>
        <dbReference type="ChEBI" id="CHEBI:58690"/>
        <dbReference type="ChEBI" id="CHEBI:58722"/>
        <dbReference type="ChEBI" id="CHEBI:456216"/>
        <dbReference type="EC" id="2.7.1.170"/>
    </reaction>
</comment>
<keyword evidence="1 2" id="KW-0808">Transferase</keyword>
<dbReference type="PANTHER" id="PTHR30605:SF0">
    <property type="entry name" value="ANHYDRO-N-ACETYLMURAMIC ACID KINASE"/>
    <property type="match status" value="1"/>
</dbReference>
<dbReference type="UniPathway" id="UPA00343"/>
<dbReference type="Pfam" id="PF03702">
    <property type="entry name" value="AnmK"/>
    <property type="match status" value="1"/>
</dbReference>
<comment type="pathway">
    <text evidence="1">Amino-sugar metabolism; 1,6-anhydro-N-acetylmuramate degradation.</text>
</comment>
<dbReference type="RefSeq" id="WP_072576959.1">
    <property type="nucleotide sequence ID" value="NZ_LWHB01000120.1"/>
</dbReference>
<evidence type="ECO:0000313" key="3">
    <source>
        <dbReference type="Proteomes" id="UP000254601"/>
    </source>
</evidence>
<dbReference type="HAMAP" id="MF_01270">
    <property type="entry name" value="AnhMurNAc_kinase"/>
    <property type="match status" value="1"/>
</dbReference>
<reference evidence="2 3" key="1">
    <citation type="submission" date="2018-06" db="EMBL/GenBank/DDBJ databases">
        <authorList>
            <consortium name="Pathogen Informatics"/>
            <person name="Doyle S."/>
        </authorList>
    </citation>
    <scope>NUCLEOTIDE SEQUENCE [LARGE SCALE GENOMIC DNA]</scope>
    <source>
        <strain evidence="2 3">NCTC13337</strain>
    </source>
</reference>
<proteinExistence type="inferred from homology"/>
<accession>A0A380MXR2</accession>
<evidence type="ECO:0000313" key="2">
    <source>
        <dbReference type="EMBL" id="SUO96227.1"/>
    </source>
</evidence>
<dbReference type="NCBIfam" id="NF007139">
    <property type="entry name" value="PRK09585.1-3"/>
    <property type="match status" value="1"/>
</dbReference>
<dbReference type="GO" id="GO:0006040">
    <property type="term" value="P:amino sugar metabolic process"/>
    <property type="evidence" value="ECO:0007669"/>
    <property type="project" value="InterPro"/>
</dbReference>
<dbReference type="CDD" id="cd24050">
    <property type="entry name" value="ASKHA_NBD_ANMK"/>
    <property type="match status" value="1"/>
</dbReference>
<dbReference type="Proteomes" id="UP000254601">
    <property type="component" value="Unassembled WGS sequence"/>
</dbReference>
<dbReference type="NCBIfam" id="NF007148">
    <property type="entry name" value="PRK09585.3-2"/>
    <property type="match status" value="1"/>
</dbReference>
<dbReference type="GO" id="GO:0005524">
    <property type="term" value="F:ATP binding"/>
    <property type="evidence" value="ECO:0007669"/>
    <property type="project" value="UniProtKB-UniRule"/>
</dbReference>